<dbReference type="Proteomes" id="UP000887581">
    <property type="component" value="Unplaced"/>
</dbReference>
<dbReference type="Pfam" id="PF06747">
    <property type="entry name" value="CHCH"/>
    <property type="match status" value="1"/>
</dbReference>
<name>A0A915Q7Y9_9BILA</name>
<proteinExistence type="inferred from homology"/>
<dbReference type="GO" id="GO:0033617">
    <property type="term" value="P:mitochondrial respiratory chain complex IV assembly"/>
    <property type="evidence" value="ECO:0007669"/>
    <property type="project" value="TreeGrafter"/>
</dbReference>
<dbReference type="WBParaSite" id="sdigi.contig91.g4098.t1">
    <property type="protein sequence ID" value="sdigi.contig91.g4098.t1"/>
    <property type="gene ID" value="sdigi.contig91.g4098"/>
</dbReference>
<dbReference type="GO" id="GO:0005758">
    <property type="term" value="C:mitochondrial intermembrane space"/>
    <property type="evidence" value="ECO:0007669"/>
    <property type="project" value="TreeGrafter"/>
</dbReference>
<evidence type="ECO:0000313" key="7">
    <source>
        <dbReference type="WBParaSite" id="sdigi.contig91.g4098.t1"/>
    </source>
</evidence>
<organism evidence="6 7">
    <name type="scientific">Setaria digitata</name>
    <dbReference type="NCBI Taxonomy" id="48799"/>
    <lineage>
        <taxon>Eukaryota</taxon>
        <taxon>Metazoa</taxon>
        <taxon>Ecdysozoa</taxon>
        <taxon>Nematoda</taxon>
        <taxon>Chromadorea</taxon>
        <taxon>Rhabditida</taxon>
        <taxon>Spirurina</taxon>
        <taxon>Spiruromorpha</taxon>
        <taxon>Filarioidea</taxon>
        <taxon>Setariidae</taxon>
        <taxon>Setaria</taxon>
    </lineage>
</organism>
<evidence type="ECO:0000313" key="6">
    <source>
        <dbReference type="Proteomes" id="UP000887581"/>
    </source>
</evidence>
<keyword evidence="2" id="KW-0963">Cytoplasm</keyword>
<evidence type="ECO:0000256" key="1">
    <source>
        <dbReference type="ARBA" id="ARBA00004496"/>
    </source>
</evidence>
<dbReference type="PANTHER" id="PTHR21107">
    <property type="entry name" value="CYTOCHROME C OXIDASE ASSEMBLY PROTEIN COX19"/>
    <property type="match status" value="1"/>
</dbReference>
<evidence type="ECO:0000259" key="5">
    <source>
        <dbReference type="Pfam" id="PF06747"/>
    </source>
</evidence>
<keyword evidence="6" id="KW-1185">Reference proteome</keyword>
<reference evidence="7" key="1">
    <citation type="submission" date="2022-11" db="UniProtKB">
        <authorList>
            <consortium name="WormBaseParasite"/>
        </authorList>
    </citation>
    <scope>IDENTIFICATION</scope>
</reference>
<dbReference type="PANTHER" id="PTHR21107:SF2">
    <property type="entry name" value="CYTOCHROME C OXIDASE ASSEMBLY PROTEIN COX19"/>
    <property type="match status" value="1"/>
</dbReference>
<accession>A0A915Q7Y9</accession>
<dbReference type="PROSITE" id="PS51808">
    <property type="entry name" value="CHCH"/>
    <property type="match status" value="1"/>
</dbReference>
<dbReference type="InterPro" id="IPR010625">
    <property type="entry name" value="CHCH"/>
</dbReference>
<protein>
    <submittedName>
        <fullName evidence="7">CHCH domain-containing protein</fullName>
    </submittedName>
</protein>
<dbReference type="AlphaFoldDB" id="A0A915Q7Y9"/>
<evidence type="ECO:0000256" key="3">
    <source>
        <dbReference type="ARBA" id="ARBA00023157"/>
    </source>
</evidence>
<sequence>MLPVGLFSGVVLYLAYEKWRKKLPPEPLPIQSLDRFARMMEEGMSIPIKVPAPTPPVKGSFPLDHEGQCRYEMLKYMLCLNEHKQKSDECRDFAKIYLKCRMDNGLMQQEEWKYLGFSGNDET</sequence>
<evidence type="ECO:0000256" key="4">
    <source>
        <dbReference type="ARBA" id="ARBA00038223"/>
    </source>
</evidence>
<feature type="domain" description="CHCH" evidence="5">
    <location>
        <begin position="69"/>
        <end position="102"/>
    </location>
</feature>
<comment type="subcellular location">
    <subcellularLocation>
        <location evidence="1">Cytoplasm</location>
    </subcellularLocation>
</comment>
<dbReference type="InterPro" id="IPR051383">
    <property type="entry name" value="COX19"/>
</dbReference>
<keyword evidence="3" id="KW-1015">Disulfide bond</keyword>
<comment type="similarity">
    <text evidence="4">Belongs to the COX19 family.</text>
</comment>
<evidence type="ECO:0000256" key="2">
    <source>
        <dbReference type="ARBA" id="ARBA00022490"/>
    </source>
</evidence>